<dbReference type="EMBL" id="KQ995341">
    <property type="protein sequence ID" value="KZV46996.1"/>
    <property type="molecule type" value="Genomic_DNA"/>
</dbReference>
<name>A0A2Z7CQ92_9LAMI</name>
<accession>A0A2Z7CQ92</accession>
<dbReference type="Proteomes" id="UP000250235">
    <property type="component" value="Unassembled WGS sequence"/>
</dbReference>
<dbReference type="AlphaFoldDB" id="A0A2Z7CQ92"/>
<gene>
    <name evidence="1" type="ORF">F511_23993</name>
</gene>
<keyword evidence="2" id="KW-1185">Reference proteome</keyword>
<reference evidence="1 2" key="1">
    <citation type="journal article" date="2015" name="Proc. Natl. Acad. Sci. U.S.A.">
        <title>The resurrection genome of Boea hygrometrica: A blueprint for survival of dehydration.</title>
        <authorList>
            <person name="Xiao L."/>
            <person name="Yang G."/>
            <person name="Zhang L."/>
            <person name="Yang X."/>
            <person name="Zhao S."/>
            <person name="Ji Z."/>
            <person name="Zhou Q."/>
            <person name="Hu M."/>
            <person name="Wang Y."/>
            <person name="Chen M."/>
            <person name="Xu Y."/>
            <person name="Jin H."/>
            <person name="Xiao X."/>
            <person name="Hu G."/>
            <person name="Bao F."/>
            <person name="Hu Y."/>
            <person name="Wan P."/>
            <person name="Li L."/>
            <person name="Deng X."/>
            <person name="Kuang T."/>
            <person name="Xiang C."/>
            <person name="Zhu J.K."/>
            <person name="Oliver M.J."/>
            <person name="He Y."/>
        </authorList>
    </citation>
    <scope>NUCLEOTIDE SEQUENCE [LARGE SCALE GENOMIC DNA]</scope>
    <source>
        <strain evidence="2">cv. XS01</strain>
    </source>
</reference>
<sequence>MVKRLETSPHDPLGISDSACKNQLVMVSVQYGPFNTNIPIRSTTIGKSRVARDPITMQTSRRSNSDIACLTSALEEIGRCSSSNSEETPKLVGQRTSKLERSGAHRNEVFKCRAEYKCGDQVQCPMGKSAREAIKEKSTSRSREGRTNEVERVLCKCRTETEKCTTHSCARRKFAYSVAAGVQAGSMLRCELMH</sequence>
<protein>
    <submittedName>
        <fullName evidence="1">Uncharacterized protein</fullName>
    </submittedName>
</protein>
<organism evidence="1 2">
    <name type="scientific">Dorcoceras hygrometricum</name>
    <dbReference type="NCBI Taxonomy" id="472368"/>
    <lineage>
        <taxon>Eukaryota</taxon>
        <taxon>Viridiplantae</taxon>
        <taxon>Streptophyta</taxon>
        <taxon>Embryophyta</taxon>
        <taxon>Tracheophyta</taxon>
        <taxon>Spermatophyta</taxon>
        <taxon>Magnoliopsida</taxon>
        <taxon>eudicotyledons</taxon>
        <taxon>Gunneridae</taxon>
        <taxon>Pentapetalae</taxon>
        <taxon>asterids</taxon>
        <taxon>lamiids</taxon>
        <taxon>Lamiales</taxon>
        <taxon>Gesneriaceae</taxon>
        <taxon>Didymocarpoideae</taxon>
        <taxon>Trichosporeae</taxon>
        <taxon>Loxocarpinae</taxon>
        <taxon>Dorcoceras</taxon>
    </lineage>
</organism>
<evidence type="ECO:0000313" key="2">
    <source>
        <dbReference type="Proteomes" id="UP000250235"/>
    </source>
</evidence>
<evidence type="ECO:0000313" key="1">
    <source>
        <dbReference type="EMBL" id="KZV46996.1"/>
    </source>
</evidence>
<proteinExistence type="predicted"/>